<dbReference type="Gene3D" id="3.60.15.10">
    <property type="entry name" value="Ribonuclease Z/Hydroxyacylglutathione hydrolase-like"/>
    <property type="match status" value="1"/>
</dbReference>
<feature type="domain" description="Metallo-beta-lactamase" evidence="2">
    <location>
        <begin position="13"/>
        <end position="242"/>
    </location>
</feature>
<dbReference type="AlphaFoldDB" id="A0A4R7PEE7"/>
<dbReference type="InterPro" id="IPR036866">
    <property type="entry name" value="RibonucZ/Hydroxyglut_hydro"/>
</dbReference>
<dbReference type="InterPro" id="IPR011108">
    <property type="entry name" value="RMMBL"/>
</dbReference>
<evidence type="ECO:0000259" key="3">
    <source>
        <dbReference type="SMART" id="SM01027"/>
    </source>
</evidence>
<dbReference type="Proteomes" id="UP000295341">
    <property type="component" value="Unassembled WGS sequence"/>
</dbReference>
<name>A0A4R7PEE7_9GAMM</name>
<keyword evidence="5" id="KW-1185">Reference proteome</keyword>
<dbReference type="Pfam" id="PF07521">
    <property type="entry name" value="RMMBL"/>
    <property type="match status" value="1"/>
</dbReference>
<dbReference type="EMBL" id="SOBT01000008">
    <property type="protein sequence ID" value="TDU31660.1"/>
    <property type="molecule type" value="Genomic_DNA"/>
</dbReference>
<protein>
    <submittedName>
        <fullName evidence="4">Metallo-beta-lactamase family protein</fullName>
    </submittedName>
</protein>
<dbReference type="GO" id="GO:0004521">
    <property type="term" value="F:RNA endonuclease activity"/>
    <property type="evidence" value="ECO:0007669"/>
    <property type="project" value="TreeGrafter"/>
</dbReference>
<proteinExistence type="predicted"/>
<dbReference type="SMART" id="SM00849">
    <property type="entry name" value="Lactamase_B"/>
    <property type="match status" value="1"/>
</dbReference>
<sequence length="452" mass="49690">MKIQFCGATGTVTGSRYVLTHRDRRLLVDCGLFQGYKQLRLRNWARPPFDPAAIEAVLLTHAHLDHSGYLPLLMRRGFAGPILCSKATRDLCRILLPDSGRIQEEDAERANRRHYSKHSPAKPLYTEADAVRVLEQFVVRDMDADFEPLPGLNVRMLPAGHLLGSAMILIDDGHRRVLFSGDVGRPGDAIMREPSRPPSADVLILESTYGDRLHDPADPQVALGQVVRRVADRGGVVVVPAFSVGRAQTLLWYLHCLRENGGIPRAIPIYLNSPMAIDATAIYRRHHREHRLSADQCAQMCGVARMVNTVEESRALNLRRDPMILIAGSGMATGGRVIHHLRAFAPDPANAIVLTGFQAGGTRGAALLAGADTLKIHGEHVPVRAEVVSISNLSAHADYAEMIRWLETTSSPPGKTYLTHGEPAAADALRLRIQESLGWDCTIPEYLESVEV</sequence>
<dbReference type="PANTHER" id="PTHR11203:SF37">
    <property type="entry name" value="INTEGRATOR COMPLEX SUBUNIT 11"/>
    <property type="match status" value="1"/>
</dbReference>
<dbReference type="Pfam" id="PF00753">
    <property type="entry name" value="Lactamase_B"/>
    <property type="match status" value="1"/>
</dbReference>
<dbReference type="CDD" id="cd16295">
    <property type="entry name" value="TTHA0252-CPSF-like_MBL-fold"/>
    <property type="match status" value="1"/>
</dbReference>
<dbReference type="OrthoDB" id="9803916at2"/>
<evidence type="ECO:0000256" key="1">
    <source>
        <dbReference type="ARBA" id="ARBA00022801"/>
    </source>
</evidence>
<dbReference type="Gene3D" id="3.40.50.10890">
    <property type="match status" value="1"/>
</dbReference>
<evidence type="ECO:0000313" key="4">
    <source>
        <dbReference type="EMBL" id="TDU31660.1"/>
    </source>
</evidence>
<dbReference type="InterPro" id="IPR022712">
    <property type="entry name" value="Beta_Casp"/>
</dbReference>
<dbReference type="InterPro" id="IPR050698">
    <property type="entry name" value="MBL"/>
</dbReference>
<keyword evidence="1" id="KW-0378">Hydrolase</keyword>
<evidence type="ECO:0000259" key="2">
    <source>
        <dbReference type="SMART" id="SM00849"/>
    </source>
</evidence>
<gene>
    <name evidence="4" type="ORF">DFR24_1037</name>
</gene>
<reference evidence="4 5" key="1">
    <citation type="submission" date="2019-03" db="EMBL/GenBank/DDBJ databases">
        <title>Genomic Encyclopedia of Type Strains, Phase IV (KMG-IV): sequencing the most valuable type-strain genomes for metagenomic binning, comparative biology and taxonomic classification.</title>
        <authorList>
            <person name="Goeker M."/>
        </authorList>
    </citation>
    <scope>NUCLEOTIDE SEQUENCE [LARGE SCALE GENOMIC DNA]</scope>
    <source>
        <strain evidence="4 5">DSM 26377</strain>
    </source>
</reference>
<comment type="caution">
    <text evidence="4">The sequence shown here is derived from an EMBL/GenBank/DDBJ whole genome shotgun (WGS) entry which is preliminary data.</text>
</comment>
<dbReference type="InterPro" id="IPR001279">
    <property type="entry name" value="Metallo-B-lactamas"/>
</dbReference>
<dbReference type="Pfam" id="PF10996">
    <property type="entry name" value="Beta-Casp"/>
    <property type="match status" value="1"/>
</dbReference>
<accession>A0A4R7PEE7</accession>
<dbReference type="RefSeq" id="WP_133880230.1">
    <property type="nucleotide sequence ID" value="NZ_MWIN01000012.1"/>
</dbReference>
<dbReference type="SUPFAM" id="SSF56281">
    <property type="entry name" value="Metallo-hydrolase/oxidoreductase"/>
    <property type="match status" value="1"/>
</dbReference>
<evidence type="ECO:0000313" key="5">
    <source>
        <dbReference type="Proteomes" id="UP000295341"/>
    </source>
</evidence>
<feature type="domain" description="Beta-Casp" evidence="3">
    <location>
        <begin position="247"/>
        <end position="367"/>
    </location>
</feature>
<organism evidence="4 5">
    <name type="scientific">Panacagrimonas perspica</name>
    <dbReference type="NCBI Taxonomy" id="381431"/>
    <lineage>
        <taxon>Bacteria</taxon>
        <taxon>Pseudomonadati</taxon>
        <taxon>Pseudomonadota</taxon>
        <taxon>Gammaproteobacteria</taxon>
        <taxon>Nevskiales</taxon>
        <taxon>Nevskiaceae</taxon>
        <taxon>Panacagrimonas</taxon>
    </lineage>
</organism>
<dbReference type="SMART" id="SM01027">
    <property type="entry name" value="Beta-Casp"/>
    <property type="match status" value="1"/>
</dbReference>
<dbReference type="GO" id="GO:0016787">
    <property type="term" value="F:hydrolase activity"/>
    <property type="evidence" value="ECO:0007669"/>
    <property type="project" value="UniProtKB-KW"/>
</dbReference>
<dbReference type="PANTHER" id="PTHR11203">
    <property type="entry name" value="CLEAVAGE AND POLYADENYLATION SPECIFICITY FACTOR FAMILY MEMBER"/>
    <property type="match status" value="1"/>
</dbReference>